<comment type="caution">
    <text evidence="1">The sequence shown here is derived from an EMBL/GenBank/DDBJ whole genome shotgun (WGS) entry which is preliminary data.</text>
</comment>
<name>A0AAD9MR74_RIDPI</name>
<dbReference type="EMBL" id="JAODUO010004757">
    <property type="protein sequence ID" value="KAK2142777.1"/>
    <property type="molecule type" value="Genomic_DNA"/>
</dbReference>
<proteinExistence type="predicted"/>
<accession>A0AAD9MR74</accession>
<sequence length="67" mass="7312">MDSHCGQRPGGSDKDVIHHSLFLSAMGWWCSVFCSSNCLRPEQKTAMLSGFAGTWPDVLARAMVPSL</sequence>
<evidence type="ECO:0000313" key="2">
    <source>
        <dbReference type="Proteomes" id="UP001209878"/>
    </source>
</evidence>
<reference evidence="1" key="1">
    <citation type="journal article" date="2023" name="Mol. Biol. Evol.">
        <title>Third-Generation Sequencing Reveals the Adaptive Role of the Epigenome in Three Deep-Sea Polychaetes.</title>
        <authorList>
            <person name="Perez M."/>
            <person name="Aroh O."/>
            <person name="Sun Y."/>
            <person name="Lan Y."/>
            <person name="Juniper S.K."/>
            <person name="Young C.R."/>
            <person name="Angers B."/>
            <person name="Qian P.Y."/>
        </authorList>
    </citation>
    <scope>NUCLEOTIDE SEQUENCE</scope>
    <source>
        <strain evidence="1">R07B-5</strain>
    </source>
</reference>
<protein>
    <submittedName>
        <fullName evidence="1">Uncharacterized protein</fullName>
    </submittedName>
</protein>
<evidence type="ECO:0000313" key="1">
    <source>
        <dbReference type="EMBL" id="KAK2142777.1"/>
    </source>
</evidence>
<organism evidence="1 2">
    <name type="scientific">Ridgeia piscesae</name>
    <name type="common">Tubeworm</name>
    <dbReference type="NCBI Taxonomy" id="27915"/>
    <lineage>
        <taxon>Eukaryota</taxon>
        <taxon>Metazoa</taxon>
        <taxon>Spiralia</taxon>
        <taxon>Lophotrochozoa</taxon>
        <taxon>Annelida</taxon>
        <taxon>Polychaeta</taxon>
        <taxon>Sedentaria</taxon>
        <taxon>Canalipalpata</taxon>
        <taxon>Sabellida</taxon>
        <taxon>Siboglinidae</taxon>
        <taxon>Ridgeia</taxon>
    </lineage>
</organism>
<keyword evidence="2" id="KW-1185">Reference proteome</keyword>
<dbReference type="AlphaFoldDB" id="A0AAD9MR74"/>
<gene>
    <name evidence="1" type="ORF">NP493_4773g00002</name>
</gene>
<dbReference type="Proteomes" id="UP001209878">
    <property type="component" value="Unassembled WGS sequence"/>
</dbReference>